<dbReference type="AlphaFoldDB" id="A0A2P5AC07"/>
<dbReference type="OrthoDB" id="1855047at2759"/>
<reference evidence="3" key="1">
    <citation type="submission" date="2016-06" db="EMBL/GenBank/DDBJ databases">
        <title>Parallel loss of symbiosis genes in relatives of nitrogen-fixing non-legume Parasponia.</title>
        <authorList>
            <person name="Van Velzen R."/>
            <person name="Holmer R."/>
            <person name="Bu F."/>
            <person name="Rutten L."/>
            <person name="Van Zeijl A."/>
            <person name="Liu W."/>
            <person name="Santuari L."/>
            <person name="Cao Q."/>
            <person name="Sharma T."/>
            <person name="Shen D."/>
            <person name="Roswanjaya Y."/>
            <person name="Wardhani T."/>
            <person name="Kalhor M.S."/>
            <person name="Jansen J."/>
            <person name="Van den Hoogen J."/>
            <person name="Gungor B."/>
            <person name="Hartog M."/>
            <person name="Hontelez J."/>
            <person name="Verver J."/>
            <person name="Yang W.-C."/>
            <person name="Schijlen E."/>
            <person name="Repin R."/>
            <person name="Schilthuizen M."/>
            <person name="Schranz E."/>
            <person name="Heidstra R."/>
            <person name="Miyata K."/>
            <person name="Fedorova E."/>
            <person name="Kohlen W."/>
            <person name="Bisseling T."/>
            <person name="Smit S."/>
            <person name="Geurts R."/>
        </authorList>
    </citation>
    <scope>NUCLEOTIDE SEQUENCE [LARGE SCALE GENOMIC DNA]</scope>
    <source>
        <strain evidence="3">cv. WU1-14</strain>
    </source>
</reference>
<comment type="caution">
    <text evidence="2">The sequence shown here is derived from an EMBL/GenBank/DDBJ whole genome shotgun (WGS) entry which is preliminary data.</text>
</comment>
<sequence length="98" mass="10752">MEKRPSASTVVTIVVLLGLWLMMSPALACPYDGSRCKYCIIKQMKYSCPSCVSVLRCMARCLWGGSSRANCVQRCDCGSPKLSDCKTCMSRCKCSCMA</sequence>
<dbReference type="EMBL" id="JXTB01000684">
    <property type="protein sequence ID" value="PON34044.1"/>
    <property type="molecule type" value="Genomic_DNA"/>
</dbReference>
<accession>A0A2P5AC07</accession>
<name>A0A2P5AC07_PARAD</name>
<organism evidence="2 3">
    <name type="scientific">Parasponia andersonii</name>
    <name type="common">Sponia andersonii</name>
    <dbReference type="NCBI Taxonomy" id="3476"/>
    <lineage>
        <taxon>Eukaryota</taxon>
        <taxon>Viridiplantae</taxon>
        <taxon>Streptophyta</taxon>
        <taxon>Embryophyta</taxon>
        <taxon>Tracheophyta</taxon>
        <taxon>Spermatophyta</taxon>
        <taxon>Magnoliopsida</taxon>
        <taxon>eudicotyledons</taxon>
        <taxon>Gunneridae</taxon>
        <taxon>Pentapetalae</taxon>
        <taxon>rosids</taxon>
        <taxon>fabids</taxon>
        <taxon>Rosales</taxon>
        <taxon>Cannabaceae</taxon>
        <taxon>Parasponia</taxon>
    </lineage>
</organism>
<feature type="chain" id="PRO_5015168418" evidence="1">
    <location>
        <begin position="29"/>
        <end position="98"/>
    </location>
</feature>
<evidence type="ECO:0000256" key="1">
    <source>
        <dbReference type="SAM" id="SignalP"/>
    </source>
</evidence>
<evidence type="ECO:0000313" key="2">
    <source>
        <dbReference type="EMBL" id="PON34044.1"/>
    </source>
</evidence>
<keyword evidence="1" id="KW-0732">Signal</keyword>
<evidence type="ECO:0000313" key="3">
    <source>
        <dbReference type="Proteomes" id="UP000237105"/>
    </source>
</evidence>
<dbReference type="Proteomes" id="UP000237105">
    <property type="component" value="Unassembled WGS sequence"/>
</dbReference>
<gene>
    <name evidence="2" type="ORF">PanWU01x14_347830</name>
</gene>
<proteinExistence type="predicted"/>
<feature type="signal peptide" evidence="1">
    <location>
        <begin position="1"/>
        <end position="28"/>
    </location>
</feature>
<keyword evidence="3" id="KW-1185">Reference proteome</keyword>
<protein>
    <submittedName>
        <fullName evidence="2">Uncharacterized protein</fullName>
    </submittedName>
</protein>